<evidence type="ECO:0000256" key="1">
    <source>
        <dbReference type="ARBA" id="ARBA00023027"/>
    </source>
</evidence>
<reference evidence="4" key="1">
    <citation type="journal article" date="2021" name="PeerJ">
        <title>Extensive microbial diversity within the chicken gut microbiome revealed by metagenomics and culture.</title>
        <authorList>
            <person name="Gilroy R."/>
            <person name="Ravi A."/>
            <person name="Getino M."/>
            <person name="Pursley I."/>
            <person name="Horton D.L."/>
            <person name="Alikhan N.F."/>
            <person name="Baker D."/>
            <person name="Gharbi K."/>
            <person name="Hall N."/>
            <person name="Watson M."/>
            <person name="Adriaenssens E.M."/>
            <person name="Foster-Nyarko E."/>
            <person name="Jarju S."/>
            <person name="Secka A."/>
            <person name="Antonio M."/>
            <person name="Oren A."/>
            <person name="Chaudhuri R.R."/>
            <person name="La Ragione R."/>
            <person name="Hildebrand F."/>
            <person name="Pallen M.J."/>
        </authorList>
    </citation>
    <scope>NUCLEOTIDE SEQUENCE</scope>
    <source>
        <strain evidence="4">CHK186-16707</strain>
    </source>
</reference>
<sequence length="299" mass="33608">MPSTNLCSEPPTAVSPESLERLAVWLDEAEYVLVGMGAGLSASAGLNYVDPDFFRRHFPAHAALGLRTVWEAVTGFWDITPDTRLAYWGYWARHIRVMRYEPPALPPYVDLARLLRGRDWFIASTNADGQARKLGLDEARIYTPQGDYALFQCALPCREQVYDNRAFVDAMLAPLGEGDTLIREEDVPRCPHCGRFLVPNLRKDEHFVDALHREGYPRYRDFLERAAGGRLLLLELGVGFNTPGIIRYPFEHLTEKFPAVRLARINLTQAAVPPRLGDRALGLACDIGATLRRLAGMNK</sequence>
<reference evidence="4" key="2">
    <citation type="submission" date="2021-04" db="EMBL/GenBank/DDBJ databases">
        <authorList>
            <person name="Gilroy R."/>
        </authorList>
    </citation>
    <scope>NUCLEOTIDE SEQUENCE</scope>
    <source>
        <strain evidence="4">CHK186-16707</strain>
    </source>
</reference>
<evidence type="ECO:0000259" key="3">
    <source>
        <dbReference type="PROSITE" id="PS50305"/>
    </source>
</evidence>
<keyword evidence="1" id="KW-0520">NAD</keyword>
<feature type="binding site" evidence="2">
    <location>
        <position position="157"/>
    </location>
    <ligand>
        <name>Zn(2+)</name>
        <dbReference type="ChEBI" id="CHEBI:29105"/>
    </ligand>
</feature>
<dbReference type="InterPro" id="IPR029035">
    <property type="entry name" value="DHS-like_NAD/FAD-binding_dom"/>
</dbReference>
<feature type="domain" description="Deacetylase sirtuin-type" evidence="3">
    <location>
        <begin position="12"/>
        <end position="299"/>
    </location>
</feature>
<feature type="binding site" evidence="2">
    <location>
        <position position="190"/>
    </location>
    <ligand>
        <name>Zn(2+)</name>
        <dbReference type="ChEBI" id="CHEBI:29105"/>
    </ligand>
</feature>
<dbReference type="Gene3D" id="3.40.50.1220">
    <property type="entry name" value="TPP-binding domain"/>
    <property type="match status" value="1"/>
</dbReference>
<accession>A0A9D2KM59</accession>
<dbReference type="SUPFAM" id="SSF52467">
    <property type="entry name" value="DHS-like NAD/FAD-binding domain"/>
    <property type="match status" value="1"/>
</dbReference>
<gene>
    <name evidence="4" type="ORF">H9962_05040</name>
</gene>
<dbReference type="Proteomes" id="UP000824225">
    <property type="component" value="Unassembled WGS sequence"/>
</dbReference>
<evidence type="ECO:0000256" key="2">
    <source>
        <dbReference type="PROSITE-ProRule" id="PRU00236"/>
    </source>
</evidence>
<keyword evidence="2" id="KW-0479">Metal-binding</keyword>
<feature type="binding site" evidence="2">
    <location>
        <position position="153"/>
    </location>
    <ligand>
        <name>Zn(2+)</name>
        <dbReference type="ChEBI" id="CHEBI:29105"/>
    </ligand>
</feature>
<name>A0A9D2KM59_9BACT</name>
<dbReference type="EMBL" id="DXAN01000017">
    <property type="protein sequence ID" value="HJA08537.1"/>
    <property type="molecule type" value="Genomic_DNA"/>
</dbReference>
<comment type="caution">
    <text evidence="2">Lacks conserved residue(s) required for the propagation of feature annotation.</text>
</comment>
<evidence type="ECO:0000313" key="4">
    <source>
        <dbReference type="EMBL" id="HJA08537.1"/>
    </source>
</evidence>
<comment type="caution">
    <text evidence="4">The sequence shown here is derived from an EMBL/GenBank/DDBJ whole genome shotgun (WGS) entry which is preliminary data.</text>
</comment>
<dbReference type="InterPro" id="IPR026590">
    <property type="entry name" value="Ssirtuin_cat_dom"/>
</dbReference>
<dbReference type="PROSITE" id="PS50305">
    <property type="entry name" value="SIRTUIN"/>
    <property type="match status" value="1"/>
</dbReference>
<evidence type="ECO:0000313" key="5">
    <source>
        <dbReference type="Proteomes" id="UP000824225"/>
    </source>
</evidence>
<dbReference type="GO" id="GO:0046872">
    <property type="term" value="F:metal ion binding"/>
    <property type="evidence" value="ECO:0007669"/>
    <property type="project" value="UniProtKB-KW"/>
</dbReference>
<feature type="binding site" evidence="2">
    <location>
        <position position="193"/>
    </location>
    <ligand>
        <name>Zn(2+)</name>
        <dbReference type="ChEBI" id="CHEBI:29105"/>
    </ligand>
</feature>
<keyword evidence="2" id="KW-0862">Zinc</keyword>
<protein>
    <recommendedName>
        <fullName evidence="3">Deacetylase sirtuin-type domain-containing protein</fullName>
    </recommendedName>
</protein>
<dbReference type="AlphaFoldDB" id="A0A9D2KM59"/>
<organism evidence="4 5">
    <name type="scientific">Candidatus Mailhella merdigallinarum</name>
    <dbReference type="NCBI Taxonomy" id="2838658"/>
    <lineage>
        <taxon>Bacteria</taxon>
        <taxon>Pseudomonadati</taxon>
        <taxon>Thermodesulfobacteriota</taxon>
        <taxon>Desulfovibrionia</taxon>
        <taxon>Desulfovibrionales</taxon>
        <taxon>Desulfovibrionaceae</taxon>
        <taxon>Mailhella</taxon>
    </lineage>
</organism>
<proteinExistence type="predicted"/>